<dbReference type="EMBL" id="AUZY01011327">
    <property type="protein sequence ID" value="EQD35042.1"/>
    <property type="molecule type" value="Genomic_DNA"/>
</dbReference>
<protein>
    <submittedName>
        <fullName evidence="2">PilT protein domain protein</fullName>
    </submittedName>
</protein>
<evidence type="ECO:0000313" key="2">
    <source>
        <dbReference type="EMBL" id="EQD35042.1"/>
    </source>
</evidence>
<name>T0YT76_9ZZZZ</name>
<dbReference type="InterPro" id="IPR029060">
    <property type="entry name" value="PIN-like_dom_sf"/>
</dbReference>
<sequence length="135" mass="14552">MRLTIDSYAWIEVIRGSPLGTATRARIEAAGACFTPAIALAEVGHRCRRDGFGDRQIEHELTAMTEASVLVPITSGLATAASSATEELRERVRSLRLRPAGLTDGLILATARGAESQLLTGDPHFRGLREILWLG</sequence>
<gene>
    <name evidence="2" type="ORF">B1B_16973</name>
</gene>
<feature type="domain" description="PIN" evidence="1">
    <location>
        <begin position="5"/>
        <end position="127"/>
    </location>
</feature>
<dbReference type="Pfam" id="PF01850">
    <property type="entry name" value="PIN"/>
    <property type="match status" value="1"/>
</dbReference>
<dbReference type="InterPro" id="IPR002716">
    <property type="entry name" value="PIN_dom"/>
</dbReference>
<proteinExistence type="predicted"/>
<reference evidence="2" key="2">
    <citation type="journal article" date="2014" name="ISME J.">
        <title>Microbial stratification in low pH oxic and suboxic macroscopic growths along an acid mine drainage.</title>
        <authorList>
            <person name="Mendez-Garcia C."/>
            <person name="Mesa V."/>
            <person name="Sprenger R.R."/>
            <person name="Richter M."/>
            <person name="Diez M.S."/>
            <person name="Solano J."/>
            <person name="Bargiela R."/>
            <person name="Golyshina O.V."/>
            <person name="Manteca A."/>
            <person name="Ramos J.L."/>
            <person name="Gallego J.R."/>
            <person name="Llorente I."/>
            <person name="Martins Dos Santos V.A."/>
            <person name="Jensen O.N."/>
            <person name="Pelaez A.I."/>
            <person name="Sanchez J."/>
            <person name="Ferrer M."/>
        </authorList>
    </citation>
    <scope>NUCLEOTIDE SEQUENCE</scope>
</reference>
<comment type="caution">
    <text evidence="2">The sequence shown here is derived from an EMBL/GenBank/DDBJ whole genome shotgun (WGS) entry which is preliminary data.</text>
</comment>
<dbReference type="AlphaFoldDB" id="T0YT76"/>
<organism evidence="2">
    <name type="scientific">mine drainage metagenome</name>
    <dbReference type="NCBI Taxonomy" id="410659"/>
    <lineage>
        <taxon>unclassified sequences</taxon>
        <taxon>metagenomes</taxon>
        <taxon>ecological metagenomes</taxon>
    </lineage>
</organism>
<dbReference type="SUPFAM" id="SSF88723">
    <property type="entry name" value="PIN domain-like"/>
    <property type="match status" value="1"/>
</dbReference>
<reference evidence="2" key="1">
    <citation type="submission" date="2013-08" db="EMBL/GenBank/DDBJ databases">
        <authorList>
            <person name="Mendez C."/>
            <person name="Richter M."/>
            <person name="Ferrer M."/>
            <person name="Sanchez J."/>
        </authorList>
    </citation>
    <scope>NUCLEOTIDE SEQUENCE</scope>
</reference>
<accession>T0YT76</accession>
<evidence type="ECO:0000259" key="1">
    <source>
        <dbReference type="Pfam" id="PF01850"/>
    </source>
</evidence>
<dbReference type="Gene3D" id="3.40.50.1010">
    <property type="entry name" value="5'-nuclease"/>
    <property type="match status" value="1"/>
</dbReference>